<dbReference type="AlphaFoldDB" id="A0A6L7A707"/>
<sequence length="259" mass="30479">MYKTIEKHFYKKMQESLLNKLLFRGRFIGKRIRLLIGQIINIVAYNFLKLLLGLIFLAAFFVVLFSFILKEENNLTLLGAFISSTTAILISILPKSKRLNGIVTRYEKPKEISRYGKTLSYQYYVVNVTNPNDFAIPIDKIFLTNGNFVKDYDVVFINSNRKSPKKPIKQEKDMQNYITEMPADICILGPKNTILVKFATYMDFKFAYIQTTNKKLYKISVNLMNFRSEYDIFRRGVFFNYEDNNAKEYLDLDWIKDND</sequence>
<reference evidence="2 3" key="1">
    <citation type="submission" date="2019-12" db="EMBL/GenBank/DDBJ databases">
        <title>Complete genome sequence of Leuconostoc lactis strain AVN1 provides insights into metabolic potential.</title>
        <authorList>
            <person name="Besrour N."/>
            <person name="Najjari A."/>
            <person name="Fhoula I."/>
            <person name="Jaballah S."/>
            <person name="Klibi N."/>
            <person name="Ouzari H.I."/>
        </authorList>
    </citation>
    <scope>NUCLEOTIDE SEQUENCE [LARGE SCALE GENOMIC DNA]</scope>
    <source>
        <strain evidence="2 3">AVN1</strain>
    </source>
</reference>
<keyword evidence="1" id="KW-0812">Transmembrane</keyword>
<feature type="transmembrane region" description="Helical" evidence="1">
    <location>
        <begin position="75"/>
        <end position="93"/>
    </location>
</feature>
<accession>A0A6L7A707</accession>
<name>A0A6L7A707_LEULA</name>
<dbReference type="EMBL" id="WSZI01000013">
    <property type="protein sequence ID" value="MWN21115.1"/>
    <property type="molecule type" value="Genomic_DNA"/>
</dbReference>
<dbReference type="RefSeq" id="WP_029509416.1">
    <property type="nucleotide sequence ID" value="NZ_DAITWI010000001.1"/>
</dbReference>
<protein>
    <submittedName>
        <fullName evidence="2">Uncharacterized protein</fullName>
    </submittedName>
</protein>
<gene>
    <name evidence="2" type="ORF">GQS40_05415</name>
</gene>
<dbReference type="Proteomes" id="UP000478636">
    <property type="component" value="Unassembled WGS sequence"/>
</dbReference>
<keyword evidence="1" id="KW-1133">Transmembrane helix</keyword>
<proteinExistence type="predicted"/>
<evidence type="ECO:0000313" key="2">
    <source>
        <dbReference type="EMBL" id="MWN21115.1"/>
    </source>
</evidence>
<comment type="caution">
    <text evidence="2">The sequence shown here is derived from an EMBL/GenBank/DDBJ whole genome shotgun (WGS) entry which is preliminary data.</text>
</comment>
<evidence type="ECO:0000256" key="1">
    <source>
        <dbReference type="SAM" id="Phobius"/>
    </source>
</evidence>
<organism evidence="2 3">
    <name type="scientific">Leuconostoc lactis</name>
    <dbReference type="NCBI Taxonomy" id="1246"/>
    <lineage>
        <taxon>Bacteria</taxon>
        <taxon>Bacillati</taxon>
        <taxon>Bacillota</taxon>
        <taxon>Bacilli</taxon>
        <taxon>Lactobacillales</taxon>
        <taxon>Lactobacillaceae</taxon>
        <taxon>Leuconostoc</taxon>
    </lineage>
</organism>
<keyword evidence="1" id="KW-0472">Membrane</keyword>
<evidence type="ECO:0000313" key="3">
    <source>
        <dbReference type="Proteomes" id="UP000478636"/>
    </source>
</evidence>
<feature type="transmembrane region" description="Helical" evidence="1">
    <location>
        <begin position="50"/>
        <end position="69"/>
    </location>
</feature>